<keyword evidence="14" id="KW-0961">Cell wall biogenesis/degradation</keyword>
<gene>
    <name evidence="23" type="primary">Piso0_000108</name>
    <name evidence="23" type="ORF">GNLVRS01_PISO0A02178g</name>
</gene>
<comment type="catalytic activity">
    <reaction evidence="1">
        <text>Random endo-hydrolysis of N-acetyl-beta-D-glucosaminide (1-&gt;4)-beta-linkages in chitin and chitodextrins.</text>
        <dbReference type="EC" id="3.2.1.14"/>
    </reaction>
</comment>
<feature type="active site" description="Proton donor" evidence="17">
    <location>
        <position position="129"/>
    </location>
</feature>
<reference evidence="23 24" key="1">
    <citation type="journal article" date="2012" name="G3 (Bethesda)">
        <title>Pichia sorbitophila, an interspecies yeast hybrid reveals early steps of genome resolution following polyploidization.</title>
        <authorList>
            <person name="Leh Louis V."/>
            <person name="Despons L."/>
            <person name="Friedrich A."/>
            <person name="Martin T."/>
            <person name="Durrens P."/>
            <person name="Casaregola S."/>
            <person name="Neuveglise C."/>
            <person name="Fairhead C."/>
            <person name="Marck C."/>
            <person name="Cruz J.A."/>
            <person name="Straub M.L."/>
            <person name="Kugler V."/>
            <person name="Sacerdot C."/>
            <person name="Uzunov Z."/>
            <person name="Thierry A."/>
            <person name="Weiss S."/>
            <person name="Bleykasten C."/>
            <person name="De Montigny J."/>
            <person name="Jacques N."/>
            <person name="Jung P."/>
            <person name="Lemaire M."/>
            <person name="Mallet S."/>
            <person name="Morel G."/>
            <person name="Richard G.F."/>
            <person name="Sarkar A."/>
            <person name="Savel G."/>
            <person name="Schacherer J."/>
            <person name="Seret M.L."/>
            <person name="Talla E."/>
            <person name="Samson G."/>
            <person name="Jubin C."/>
            <person name="Poulain J."/>
            <person name="Vacherie B."/>
            <person name="Barbe V."/>
            <person name="Pelletier E."/>
            <person name="Sherman D.J."/>
            <person name="Westhof E."/>
            <person name="Weissenbach J."/>
            <person name="Baret P.V."/>
            <person name="Wincker P."/>
            <person name="Gaillardin C."/>
            <person name="Dujon B."/>
            <person name="Souciet J.L."/>
        </authorList>
    </citation>
    <scope>NUCLEOTIDE SEQUENCE [LARGE SCALE GENOMIC DNA]</scope>
    <source>
        <strain evidence="24">ATCC MYA-4447 / BCRC 22081 / CBS 7064 / NBRC 10061 / NRRL Y-12695</strain>
    </source>
</reference>
<evidence type="ECO:0000256" key="3">
    <source>
        <dbReference type="ARBA" id="ARBA00004589"/>
    </source>
</evidence>
<keyword evidence="10 18" id="KW-1015">Disulfide bond</keyword>
<evidence type="ECO:0000256" key="2">
    <source>
        <dbReference type="ARBA" id="ARBA00004196"/>
    </source>
</evidence>
<feature type="compositionally biased region" description="Polar residues" evidence="19">
    <location>
        <begin position="424"/>
        <end position="441"/>
    </location>
</feature>
<keyword evidence="7 21" id="KW-0732">Signal</keyword>
<evidence type="ECO:0000256" key="16">
    <source>
        <dbReference type="PIRNR" id="PIRNR037299"/>
    </source>
</evidence>
<evidence type="ECO:0000256" key="7">
    <source>
        <dbReference type="ARBA" id="ARBA00022729"/>
    </source>
</evidence>
<evidence type="ECO:0000256" key="17">
    <source>
        <dbReference type="PIRSR" id="PIRSR037299-1"/>
    </source>
</evidence>
<keyword evidence="13" id="KW-0326">Glycosidase</keyword>
<evidence type="ECO:0000256" key="10">
    <source>
        <dbReference type="ARBA" id="ARBA00023157"/>
    </source>
</evidence>
<dbReference type="GO" id="GO:0098552">
    <property type="term" value="C:side of membrane"/>
    <property type="evidence" value="ECO:0007669"/>
    <property type="project" value="UniProtKB-KW"/>
</dbReference>
<evidence type="ECO:0000256" key="14">
    <source>
        <dbReference type="ARBA" id="ARBA00023316"/>
    </source>
</evidence>
<dbReference type="GO" id="GO:0005975">
    <property type="term" value="P:carbohydrate metabolic process"/>
    <property type="evidence" value="ECO:0007669"/>
    <property type="project" value="InterPro"/>
</dbReference>
<evidence type="ECO:0000256" key="12">
    <source>
        <dbReference type="ARBA" id="ARBA00023288"/>
    </source>
</evidence>
<comment type="subcellular location">
    <subcellularLocation>
        <location evidence="2">Cell envelope</location>
    </subcellularLocation>
    <subcellularLocation>
        <location evidence="3">Membrane</location>
        <topology evidence="3">Lipid-anchor</topology>
        <topology evidence="3">GPI-anchor</topology>
    </subcellularLocation>
</comment>
<keyword evidence="12" id="KW-0449">Lipoprotein</keyword>
<dbReference type="PROSITE" id="PS51762">
    <property type="entry name" value="GH16_2"/>
    <property type="match status" value="1"/>
</dbReference>
<dbReference type="OrthoDB" id="4781at2759"/>
<comment type="similarity">
    <text evidence="15">Belongs to the glycosyl hydrolase 16 family. CRH1 subfamily.</text>
</comment>
<evidence type="ECO:0000256" key="1">
    <source>
        <dbReference type="ARBA" id="ARBA00000822"/>
    </source>
</evidence>
<dbReference type="InterPro" id="IPR017168">
    <property type="entry name" value="CHR-like"/>
</dbReference>
<protein>
    <recommendedName>
        <fullName evidence="16">Crh-like protein</fullName>
        <ecNumber evidence="16">3.2.-.-</ecNumber>
    </recommendedName>
</protein>
<dbReference type="InterPro" id="IPR013320">
    <property type="entry name" value="ConA-like_dom_sf"/>
</dbReference>
<evidence type="ECO:0000256" key="8">
    <source>
        <dbReference type="ARBA" id="ARBA00022801"/>
    </source>
</evidence>
<dbReference type="GO" id="GO:0016757">
    <property type="term" value="F:glycosyltransferase activity"/>
    <property type="evidence" value="ECO:0007669"/>
    <property type="project" value="UniProtKB-KW"/>
</dbReference>
<keyword evidence="20" id="KW-0812">Transmembrane</keyword>
<keyword evidence="9 16" id="KW-0472">Membrane</keyword>
<evidence type="ECO:0000256" key="19">
    <source>
        <dbReference type="SAM" id="MobiDB-lite"/>
    </source>
</evidence>
<evidence type="ECO:0000259" key="22">
    <source>
        <dbReference type="PROSITE" id="PS51762"/>
    </source>
</evidence>
<dbReference type="InterPro" id="IPR050546">
    <property type="entry name" value="Glycosyl_Hydrlase_16"/>
</dbReference>
<dbReference type="SUPFAM" id="SSF49899">
    <property type="entry name" value="Concanavalin A-like lectins/glucanases"/>
    <property type="match status" value="1"/>
</dbReference>
<dbReference type="STRING" id="559304.G8YUJ3"/>
<keyword evidence="8 16" id="KW-0378">Hydrolase</keyword>
<keyword evidence="4" id="KW-0336">GPI-anchor</keyword>
<dbReference type="InterPro" id="IPR000757">
    <property type="entry name" value="Beta-glucanase-like"/>
</dbReference>
<dbReference type="EMBL" id="FO082059">
    <property type="protein sequence ID" value="CCE72526.1"/>
    <property type="molecule type" value="Genomic_DNA"/>
</dbReference>
<feature type="transmembrane region" description="Helical" evidence="20">
    <location>
        <begin position="494"/>
        <end position="517"/>
    </location>
</feature>
<dbReference type="PROSITE" id="PS51257">
    <property type="entry name" value="PROKAR_LIPOPROTEIN"/>
    <property type="match status" value="1"/>
</dbReference>
<dbReference type="PANTHER" id="PTHR10963">
    <property type="entry name" value="GLYCOSYL HYDROLASE-RELATED"/>
    <property type="match status" value="1"/>
</dbReference>
<keyword evidence="5" id="KW-0328">Glycosyltransferase</keyword>
<dbReference type="InParanoid" id="G8YUJ3"/>
<keyword evidence="6" id="KW-0808">Transferase</keyword>
<feature type="chain" id="PRO_5003519204" description="Crh-like protein" evidence="21">
    <location>
        <begin position="23"/>
        <end position="518"/>
    </location>
</feature>
<evidence type="ECO:0000313" key="24">
    <source>
        <dbReference type="Proteomes" id="UP000005222"/>
    </source>
</evidence>
<evidence type="ECO:0000256" key="4">
    <source>
        <dbReference type="ARBA" id="ARBA00022622"/>
    </source>
</evidence>
<dbReference type="HOGENOM" id="CLU_027506_2_1_1"/>
<evidence type="ECO:0000256" key="20">
    <source>
        <dbReference type="SAM" id="Phobius"/>
    </source>
</evidence>
<feature type="region of interest" description="Disordered" evidence="19">
    <location>
        <begin position="302"/>
        <end position="444"/>
    </location>
</feature>
<dbReference type="eggNOG" id="ENOG502QQ71">
    <property type="taxonomic scope" value="Eukaryota"/>
</dbReference>
<dbReference type="GO" id="GO:0008843">
    <property type="term" value="F:endochitinase activity"/>
    <property type="evidence" value="ECO:0007669"/>
    <property type="project" value="UniProtKB-EC"/>
</dbReference>
<sequence length="518" mass="56051">MKNRVLKFTLCLILGIKNGVQGYGGVGACNPNLDVGCVVENKALSGSIFESFTRKPDTFSATTSPSGVEYSANGLQLTIRKRFDNPSITSNFYIMYGKAEVDIRASHGQGIISSFYLQSDDLDEIDVAELFGGNPHEVQSNFFIKGNTTTYDRGAYHAVEVPPMSTFVRYGIEWYPQKLVWTVNGRVVRELSRDNPQGFPSSPMTIKLSLWAGGDPGNEEGTIWWAGGETSYNELPYSMFVRNLQVTDFSTGSSYVYGNSLGKRVGLSAKDGQIANSGGPMDTEFDSNKALYRRVNRDTDTFDSVSDIESDSDEYDYSYGESENDDGSGSDSGSDIDIYDQEPFLGVPPPKTAIAQPRNEGKEKVGLGTGTSSALPQGSASSVITHKIIQSSGASAPQHHFSTSPAAGHRGKGSAPSGSYDLPNRNNLVHNPPHTSATSNKPDSHIVTEYPQINFLRNEQSSIKPSSCSASVCGTSDSFIQFDKKSSFNSTSGALWATSTKIFVHVSFLLAVLVVLLF</sequence>
<organism evidence="23 24">
    <name type="scientific">Pichia sorbitophila (strain ATCC MYA-4447 / BCRC 22081 / CBS 7064 / NBRC 10061 / NRRL Y-12695)</name>
    <name type="common">Hybrid yeast</name>
    <dbReference type="NCBI Taxonomy" id="559304"/>
    <lineage>
        <taxon>Eukaryota</taxon>
        <taxon>Fungi</taxon>
        <taxon>Dikarya</taxon>
        <taxon>Ascomycota</taxon>
        <taxon>Saccharomycotina</taxon>
        <taxon>Pichiomycetes</taxon>
        <taxon>Debaryomycetaceae</taxon>
        <taxon>Millerozyma</taxon>
    </lineage>
</organism>
<evidence type="ECO:0000256" key="15">
    <source>
        <dbReference type="ARBA" id="ARBA00038074"/>
    </source>
</evidence>
<feature type="active site" description="Nucleophile" evidence="17">
    <location>
        <position position="124"/>
    </location>
</feature>
<feature type="compositionally biased region" description="Acidic residues" evidence="19">
    <location>
        <begin position="306"/>
        <end position="328"/>
    </location>
</feature>
<evidence type="ECO:0000256" key="5">
    <source>
        <dbReference type="ARBA" id="ARBA00022676"/>
    </source>
</evidence>
<keyword evidence="20" id="KW-1133">Transmembrane helix</keyword>
<evidence type="ECO:0000313" key="23">
    <source>
        <dbReference type="EMBL" id="CCE72526.1"/>
    </source>
</evidence>
<dbReference type="GO" id="GO:0009277">
    <property type="term" value="C:fungal-type cell wall"/>
    <property type="evidence" value="ECO:0007669"/>
    <property type="project" value="TreeGrafter"/>
</dbReference>
<evidence type="ECO:0000256" key="11">
    <source>
        <dbReference type="ARBA" id="ARBA00023180"/>
    </source>
</evidence>
<dbReference type="EC" id="3.2.-.-" evidence="16"/>
<dbReference type="AlphaFoldDB" id="G8YUJ3"/>
<feature type="domain" description="GH16" evidence="22">
    <location>
        <begin position="23"/>
        <end position="234"/>
    </location>
</feature>
<dbReference type="CDD" id="cd02183">
    <property type="entry name" value="GH16_fungal_CRH1_transglycosylase"/>
    <property type="match status" value="1"/>
</dbReference>
<dbReference type="Gene3D" id="2.60.120.200">
    <property type="match status" value="1"/>
</dbReference>
<keyword evidence="11" id="KW-0325">Glycoprotein</keyword>
<evidence type="ECO:0000256" key="9">
    <source>
        <dbReference type="ARBA" id="ARBA00023136"/>
    </source>
</evidence>
<evidence type="ECO:0000256" key="13">
    <source>
        <dbReference type="ARBA" id="ARBA00023295"/>
    </source>
</evidence>
<evidence type="ECO:0000256" key="6">
    <source>
        <dbReference type="ARBA" id="ARBA00022679"/>
    </source>
</evidence>
<dbReference type="GO" id="GO:0031505">
    <property type="term" value="P:fungal-type cell wall organization"/>
    <property type="evidence" value="ECO:0007669"/>
    <property type="project" value="TreeGrafter"/>
</dbReference>
<proteinExistence type="inferred from homology"/>
<dbReference type="Proteomes" id="UP000005222">
    <property type="component" value="Chromosome A"/>
</dbReference>
<dbReference type="PIRSF" id="PIRSF037299">
    <property type="entry name" value="Glycosidase_CRH1_prd"/>
    <property type="match status" value="1"/>
</dbReference>
<dbReference type="Pfam" id="PF00722">
    <property type="entry name" value="Glyco_hydro_16"/>
    <property type="match status" value="1"/>
</dbReference>
<feature type="compositionally biased region" description="Polar residues" evidence="19">
    <location>
        <begin position="370"/>
        <end position="405"/>
    </location>
</feature>
<evidence type="ECO:0000256" key="21">
    <source>
        <dbReference type="SAM" id="SignalP"/>
    </source>
</evidence>
<keyword evidence="24" id="KW-1185">Reference proteome</keyword>
<dbReference type="PANTHER" id="PTHR10963:SF68">
    <property type="entry name" value="GLYCOSIDASE CRH1-RELATED"/>
    <property type="match status" value="1"/>
</dbReference>
<accession>G8YUJ3</accession>
<evidence type="ECO:0000256" key="18">
    <source>
        <dbReference type="PIRSR" id="PIRSR037299-2"/>
    </source>
</evidence>
<feature type="signal peptide" evidence="21">
    <location>
        <begin position="1"/>
        <end position="22"/>
    </location>
</feature>
<name>G8YUJ3_PICSO</name>
<feature type="disulfide bond" evidence="18">
    <location>
        <begin position="29"/>
        <end position="37"/>
    </location>
</feature>